<reference evidence="2" key="1">
    <citation type="submission" date="2022-12" db="EMBL/GenBank/DDBJ databases">
        <authorList>
            <person name="Petersen C."/>
        </authorList>
    </citation>
    <scope>NUCLEOTIDE SEQUENCE</scope>
    <source>
        <strain evidence="2">IBT 30728</strain>
    </source>
</reference>
<dbReference type="AlphaFoldDB" id="A0A9X0BUM2"/>
<organism evidence="2 3">
    <name type="scientific">Penicillium diatomitis</name>
    <dbReference type="NCBI Taxonomy" id="2819901"/>
    <lineage>
        <taxon>Eukaryota</taxon>
        <taxon>Fungi</taxon>
        <taxon>Dikarya</taxon>
        <taxon>Ascomycota</taxon>
        <taxon>Pezizomycotina</taxon>
        <taxon>Eurotiomycetes</taxon>
        <taxon>Eurotiomycetidae</taxon>
        <taxon>Eurotiales</taxon>
        <taxon>Aspergillaceae</taxon>
        <taxon>Penicillium</taxon>
    </lineage>
</organism>
<feature type="compositionally biased region" description="Basic and acidic residues" evidence="1">
    <location>
        <begin position="181"/>
        <end position="199"/>
    </location>
</feature>
<proteinExistence type="predicted"/>
<dbReference type="Proteomes" id="UP001148312">
    <property type="component" value="Unassembled WGS sequence"/>
</dbReference>
<gene>
    <name evidence="2" type="ORF">N7539_005341</name>
</gene>
<feature type="region of interest" description="Disordered" evidence="1">
    <location>
        <begin position="22"/>
        <end position="113"/>
    </location>
</feature>
<evidence type="ECO:0000256" key="1">
    <source>
        <dbReference type="SAM" id="MobiDB-lite"/>
    </source>
</evidence>
<feature type="compositionally biased region" description="Basic residues" evidence="1">
    <location>
        <begin position="42"/>
        <end position="52"/>
    </location>
</feature>
<sequence length="213" mass="23472">MNGERRLHAACDRCHELKNRLPAWADRDYPDTQIDPSSDRPKHVRHAKRRAVHSRDGPGENPVPLATEHRDRPVVTTDTYAPGPLGGSCAESGRPESVSGPGSPDDLGPILGILDSSFVPGDKDIAPSRNHWNLRLESADFASLMHNDPLGVHEYQRDRGRDYEPNHPGDFGTKISPHQPKGHDDLPKSAEDKARKGEDTTTVIPGSDELLRL</sequence>
<feature type="region of interest" description="Disordered" evidence="1">
    <location>
        <begin position="156"/>
        <end position="213"/>
    </location>
</feature>
<reference evidence="2" key="2">
    <citation type="journal article" date="2023" name="IMA Fungus">
        <title>Comparative genomic study of the Penicillium genus elucidates a diverse pangenome and 15 lateral gene transfer events.</title>
        <authorList>
            <person name="Petersen C."/>
            <person name="Sorensen T."/>
            <person name="Nielsen M.R."/>
            <person name="Sondergaard T.E."/>
            <person name="Sorensen J.L."/>
            <person name="Fitzpatrick D.A."/>
            <person name="Frisvad J.C."/>
            <person name="Nielsen K.L."/>
        </authorList>
    </citation>
    <scope>NUCLEOTIDE SEQUENCE</scope>
    <source>
        <strain evidence="2">IBT 30728</strain>
    </source>
</reference>
<dbReference type="GeneID" id="81625192"/>
<dbReference type="RefSeq" id="XP_056790137.1">
    <property type="nucleotide sequence ID" value="XM_056934943.1"/>
</dbReference>
<evidence type="ECO:0000313" key="2">
    <source>
        <dbReference type="EMBL" id="KAJ5485353.1"/>
    </source>
</evidence>
<accession>A0A9X0BUM2</accession>
<protein>
    <submittedName>
        <fullName evidence="2">Uncharacterized protein</fullName>
    </submittedName>
</protein>
<feature type="compositionally biased region" description="Basic and acidic residues" evidence="1">
    <location>
        <begin position="156"/>
        <end position="167"/>
    </location>
</feature>
<comment type="caution">
    <text evidence="2">The sequence shown here is derived from an EMBL/GenBank/DDBJ whole genome shotgun (WGS) entry which is preliminary data.</text>
</comment>
<name>A0A9X0BUM2_9EURO</name>
<evidence type="ECO:0000313" key="3">
    <source>
        <dbReference type="Proteomes" id="UP001148312"/>
    </source>
</evidence>
<dbReference type="EMBL" id="JAPWDQ010000005">
    <property type="protein sequence ID" value="KAJ5485353.1"/>
    <property type="molecule type" value="Genomic_DNA"/>
</dbReference>
<keyword evidence="3" id="KW-1185">Reference proteome</keyword>